<dbReference type="BioCyc" id="KPNE507522:GI0B-4821-MONOMER"/>
<name>B5Y2D7_KLEV3</name>
<protein>
    <recommendedName>
        <fullName evidence="3">AscBF operon repressor</fullName>
    </recommendedName>
</protein>
<sequence length="125" mass="13851">MTLSDHQRAKSALNANDLNAAQGYLTGEKYNNRYRPVSGEESWGSLQYRAAKIVANAAANGQKVRDDALYLAYISLFEAEEGVPERPDIMLGYMHKAMALLLANSQLLDKIDSKNVSTLPSQWLC</sequence>
<dbReference type="KEGG" id="kpe:KPK_4843"/>
<proteinExistence type="predicted"/>
<dbReference type="AlphaFoldDB" id="B5Y2D7"/>
<accession>B5Y2D7</accession>
<organism evidence="1 2">
    <name type="scientific">Klebsiella variicola (strain 342)</name>
    <name type="common">Klebsiella pneumoniae</name>
    <dbReference type="NCBI Taxonomy" id="507522"/>
    <lineage>
        <taxon>Bacteria</taxon>
        <taxon>Pseudomonadati</taxon>
        <taxon>Pseudomonadota</taxon>
        <taxon>Gammaproteobacteria</taxon>
        <taxon>Enterobacterales</taxon>
        <taxon>Enterobacteriaceae</taxon>
        <taxon>Klebsiella/Raoultella group</taxon>
        <taxon>Klebsiella</taxon>
        <taxon>Klebsiella pneumoniae complex</taxon>
    </lineage>
</organism>
<evidence type="ECO:0008006" key="3">
    <source>
        <dbReference type="Google" id="ProtNLM"/>
    </source>
</evidence>
<dbReference type="EMBL" id="CP000964">
    <property type="protein sequence ID" value="ACI10481.1"/>
    <property type="molecule type" value="Genomic_DNA"/>
</dbReference>
<evidence type="ECO:0000313" key="1">
    <source>
        <dbReference type="EMBL" id="ACI10481.1"/>
    </source>
</evidence>
<gene>
    <name evidence="1" type="ordered locus">KPK_4843</name>
</gene>
<dbReference type="Proteomes" id="UP000001734">
    <property type="component" value="Chromosome"/>
</dbReference>
<dbReference type="HOGENOM" id="CLU_140949_0_0_6"/>
<reference evidence="1 2" key="1">
    <citation type="journal article" date="2008" name="PLoS Genet.">
        <title>Complete genome sequence of the N2-fixing broad host range endophyte Klebsiella pneumoniae 342 and virulence predictions verified in mice.</title>
        <authorList>
            <person name="Fouts D.E."/>
            <person name="Tyler H.L."/>
            <person name="DeBoy R.T."/>
            <person name="Daugherty S."/>
            <person name="Ren Q."/>
            <person name="Badger J.H."/>
            <person name="Durkin A.S."/>
            <person name="Huot H."/>
            <person name="Shrivastava S."/>
            <person name="Kothari S."/>
            <person name="Dodson R.J."/>
            <person name="Mohamoud Y."/>
            <person name="Khouri H."/>
            <person name="Roesch L.F."/>
            <person name="Krogfelt K.A."/>
            <person name="Struve C."/>
            <person name="Triplett E.W."/>
            <person name="Methe B.A."/>
        </authorList>
    </citation>
    <scope>NUCLEOTIDE SEQUENCE [LARGE SCALE GENOMIC DNA]</scope>
    <source>
        <strain evidence="1 2">342</strain>
    </source>
</reference>
<evidence type="ECO:0000313" key="2">
    <source>
        <dbReference type="Proteomes" id="UP000001734"/>
    </source>
</evidence>